<keyword evidence="3 5" id="KW-1133">Transmembrane helix</keyword>
<organism evidence="7 8">
    <name type="scientific">Virgisporangium aliadipatigenens</name>
    <dbReference type="NCBI Taxonomy" id="741659"/>
    <lineage>
        <taxon>Bacteria</taxon>
        <taxon>Bacillati</taxon>
        <taxon>Actinomycetota</taxon>
        <taxon>Actinomycetes</taxon>
        <taxon>Micromonosporales</taxon>
        <taxon>Micromonosporaceae</taxon>
        <taxon>Virgisporangium</taxon>
    </lineage>
</organism>
<keyword evidence="4 5" id="KW-0472">Membrane</keyword>
<evidence type="ECO:0000256" key="3">
    <source>
        <dbReference type="ARBA" id="ARBA00022989"/>
    </source>
</evidence>
<protein>
    <recommendedName>
        <fullName evidence="6">ABC-2 type transporter transmembrane domain-containing protein</fullName>
    </recommendedName>
</protein>
<dbReference type="Proteomes" id="UP000619260">
    <property type="component" value="Unassembled WGS sequence"/>
</dbReference>
<evidence type="ECO:0000256" key="2">
    <source>
        <dbReference type="ARBA" id="ARBA00022692"/>
    </source>
</evidence>
<feature type="transmembrane region" description="Helical" evidence="5">
    <location>
        <begin position="138"/>
        <end position="163"/>
    </location>
</feature>
<sequence length="258" mass="27251">MRPGAALWMVWTAAVTQARMQGLNPGMIVLGIIQPAVFLAITLRTAERLDTATTQRITVAVVLTVLWNTTIWVAGGILRGEVRGGTLAANLTGAHPGYLILFGKCLGALSHAAVVIVGSTAATLLVTRTPVRVERPGWALVGAVVALLSGTVLGTLLACLFIRTHYGTQLSGVLMYPIYLVGGMLIPPDVLPEPVERFSALISLRWANAFITHAVGGSVRPGELTVLCGLTLGYAVAAVWLFGRVTHNARSEGRLVLD</sequence>
<feature type="transmembrane region" description="Helical" evidence="5">
    <location>
        <begin position="28"/>
        <end position="46"/>
    </location>
</feature>
<accession>A0A8J3YG89</accession>
<dbReference type="GO" id="GO:0140359">
    <property type="term" value="F:ABC-type transporter activity"/>
    <property type="evidence" value="ECO:0007669"/>
    <property type="project" value="InterPro"/>
</dbReference>
<dbReference type="InterPro" id="IPR013525">
    <property type="entry name" value="ABC2_TM"/>
</dbReference>
<evidence type="ECO:0000259" key="6">
    <source>
        <dbReference type="Pfam" id="PF01061"/>
    </source>
</evidence>
<reference evidence="7" key="1">
    <citation type="submission" date="2021-01" db="EMBL/GenBank/DDBJ databases">
        <title>Whole genome shotgun sequence of Virgisporangium aliadipatigenens NBRC 105644.</title>
        <authorList>
            <person name="Komaki H."/>
            <person name="Tamura T."/>
        </authorList>
    </citation>
    <scope>NUCLEOTIDE SEQUENCE</scope>
    <source>
        <strain evidence="7">NBRC 105644</strain>
    </source>
</reference>
<evidence type="ECO:0000256" key="4">
    <source>
        <dbReference type="ARBA" id="ARBA00023136"/>
    </source>
</evidence>
<dbReference type="GO" id="GO:0016020">
    <property type="term" value="C:membrane"/>
    <property type="evidence" value="ECO:0007669"/>
    <property type="project" value="UniProtKB-SubCell"/>
</dbReference>
<comment type="caution">
    <text evidence="7">The sequence shown here is derived from an EMBL/GenBank/DDBJ whole genome shotgun (WGS) entry which is preliminary data.</text>
</comment>
<dbReference type="AlphaFoldDB" id="A0A8J3YG89"/>
<feature type="transmembrane region" description="Helical" evidence="5">
    <location>
        <begin position="169"/>
        <end position="186"/>
    </location>
</feature>
<feature type="transmembrane region" description="Helical" evidence="5">
    <location>
        <begin position="224"/>
        <end position="243"/>
    </location>
</feature>
<feature type="transmembrane region" description="Helical" evidence="5">
    <location>
        <begin position="58"/>
        <end position="78"/>
    </location>
</feature>
<comment type="subcellular location">
    <subcellularLocation>
        <location evidence="1">Membrane</location>
        <topology evidence="1">Multi-pass membrane protein</topology>
    </subcellularLocation>
</comment>
<dbReference type="RefSeq" id="WP_203897225.1">
    <property type="nucleotide sequence ID" value="NZ_BOPF01000002.1"/>
</dbReference>
<name>A0A8J3YG89_9ACTN</name>
<feature type="domain" description="ABC-2 type transporter transmembrane" evidence="6">
    <location>
        <begin position="14"/>
        <end position="207"/>
    </location>
</feature>
<evidence type="ECO:0000313" key="7">
    <source>
        <dbReference type="EMBL" id="GIJ43668.1"/>
    </source>
</evidence>
<dbReference type="EMBL" id="BOPF01000002">
    <property type="protein sequence ID" value="GIJ43668.1"/>
    <property type="molecule type" value="Genomic_DNA"/>
</dbReference>
<evidence type="ECO:0000256" key="1">
    <source>
        <dbReference type="ARBA" id="ARBA00004141"/>
    </source>
</evidence>
<gene>
    <name evidence="7" type="ORF">Val02_05540</name>
</gene>
<evidence type="ECO:0000313" key="8">
    <source>
        <dbReference type="Proteomes" id="UP000619260"/>
    </source>
</evidence>
<keyword evidence="8" id="KW-1185">Reference proteome</keyword>
<evidence type="ECO:0000256" key="5">
    <source>
        <dbReference type="SAM" id="Phobius"/>
    </source>
</evidence>
<dbReference type="Pfam" id="PF01061">
    <property type="entry name" value="ABC2_membrane"/>
    <property type="match status" value="1"/>
</dbReference>
<feature type="transmembrane region" description="Helical" evidence="5">
    <location>
        <begin position="98"/>
        <end position="126"/>
    </location>
</feature>
<proteinExistence type="predicted"/>
<keyword evidence="2 5" id="KW-0812">Transmembrane</keyword>